<dbReference type="EMBL" id="VUMB01000008">
    <property type="protein sequence ID" value="MSS39795.1"/>
    <property type="molecule type" value="Genomic_DNA"/>
</dbReference>
<dbReference type="Proteomes" id="UP000462363">
    <property type="component" value="Unassembled WGS sequence"/>
</dbReference>
<evidence type="ECO:0000313" key="2">
    <source>
        <dbReference type="Proteomes" id="UP000462363"/>
    </source>
</evidence>
<organism evidence="1 2">
    <name type="scientific">Clostridium scindens (strain JCM 10418 / VPI 12708)</name>
    <dbReference type="NCBI Taxonomy" id="29347"/>
    <lineage>
        <taxon>Bacteria</taxon>
        <taxon>Bacillati</taxon>
        <taxon>Bacillota</taxon>
        <taxon>Clostridia</taxon>
        <taxon>Lachnospirales</taxon>
        <taxon>Lachnospiraceae</taxon>
    </lineage>
</organism>
<comment type="caution">
    <text evidence="1">The sequence shown here is derived from an EMBL/GenBank/DDBJ whole genome shotgun (WGS) entry which is preliminary data.</text>
</comment>
<evidence type="ECO:0008006" key="3">
    <source>
        <dbReference type="Google" id="ProtNLM"/>
    </source>
</evidence>
<dbReference type="NCBIfam" id="TIGR04090">
    <property type="entry name" value="exp_by_SipW_IV"/>
    <property type="match status" value="1"/>
</dbReference>
<proteinExistence type="predicted"/>
<protein>
    <recommendedName>
        <fullName evidence="3">Alternate signal-mediated exported protein, CPF_0494 family</fullName>
    </recommendedName>
</protein>
<dbReference type="AlphaFoldDB" id="A0A844FAS4"/>
<reference evidence="1 2" key="1">
    <citation type="submission" date="2019-08" db="EMBL/GenBank/DDBJ databases">
        <title>In-depth cultivation of the pig gut microbiome towards novel bacterial diversity and tailored functional studies.</title>
        <authorList>
            <person name="Wylensek D."/>
            <person name="Hitch T.C.A."/>
            <person name="Clavel T."/>
        </authorList>
    </citation>
    <scope>NUCLEOTIDE SEQUENCE [LARGE SCALE GENOMIC DNA]</scope>
    <source>
        <strain evidence="1 2">BL-389-WT-3D</strain>
    </source>
</reference>
<name>A0A844FAS4_CLOSV</name>
<sequence length="210" mass="23600">MAVRRSKMKKISKKILLLVGGCAVLAVSCVLAYFSSSMPVTNPFSIGQANIYLDETFDVDDKWVPGEEKQKEVAFGNDGDVDVVIRARFTPELILKNGTKVTDAEVLNGFQLNYSESFDQEWEKHDDGWYYYKNVLNPKERTKQTLVSVTMNKNISNDIHGNKTDYSGAGMDVDIECESIQTTVSKDSSELQNWDSYPVISGTDVSWVKK</sequence>
<dbReference type="PROSITE" id="PS51257">
    <property type="entry name" value="PROKAR_LIPOPROTEIN"/>
    <property type="match status" value="1"/>
</dbReference>
<accession>A0A844FAS4</accession>
<gene>
    <name evidence="1" type="ORF">FYJ37_05360</name>
</gene>
<dbReference type="InterPro" id="IPR024008">
    <property type="entry name" value="BsaA"/>
</dbReference>
<evidence type="ECO:0000313" key="1">
    <source>
        <dbReference type="EMBL" id="MSS39795.1"/>
    </source>
</evidence>